<keyword evidence="3" id="KW-0812">Transmembrane</keyword>
<dbReference type="AlphaFoldDB" id="A0AAX1YAE8"/>
<dbReference type="RefSeq" id="WP_045769265.1">
    <property type="nucleotide sequence ID" value="NZ_JADNFO010000018.1"/>
</dbReference>
<gene>
    <name evidence="4" type="ORF">D8867_06870</name>
</gene>
<accession>A0AAX1YAE8</accession>
<feature type="compositionally biased region" description="Basic and acidic residues" evidence="2">
    <location>
        <begin position="348"/>
        <end position="360"/>
    </location>
</feature>
<reference evidence="4 5" key="1">
    <citation type="submission" date="2018-11" db="EMBL/GenBank/DDBJ databases">
        <title>Species Designations Belie Phenotypic and Genotypic Heterogeneity in Oral Streptococci.</title>
        <authorList>
            <person name="Velsko I."/>
        </authorList>
    </citation>
    <scope>NUCLEOTIDE SEQUENCE [LARGE SCALE GENOMIC DNA]</scope>
    <source>
        <strain evidence="4 5">BCC42</strain>
    </source>
</reference>
<organism evidence="4 5">
    <name type="scientific">Streptococcus salivarius</name>
    <dbReference type="NCBI Taxonomy" id="1304"/>
    <lineage>
        <taxon>Bacteria</taxon>
        <taxon>Bacillati</taxon>
        <taxon>Bacillota</taxon>
        <taxon>Bacilli</taxon>
        <taxon>Lactobacillales</taxon>
        <taxon>Streptococcaceae</taxon>
        <taxon>Streptococcus</taxon>
    </lineage>
</organism>
<keyword evidence="3" id="KW-0472">Membrane</keyword>
<sequence length="360" mass="41105">MNQQEWIEYFELVNGRKPTPAELAQAQAAGEFILERPNVFGSNGQVTEQRPIKPAEPVITMTQQPQFAQTTATFQQVVPAKKGMSKKTKIILASVFGSLAAILLIVGGYSLWRYQSGKIADGTYEVVSFSYYNEDKNRMVDGIKEYKDEDTKLLDFLVVKKNQSNHYNYLESDGKSSISLIQNEKSIPQKFDPWNRTQSQVLSADDVKDLVTDYMKKMSKEYSFYSKDDVKKTVKSAVSEYKDTLKETRTYVKHGDEFTLNIYDKKGKLKMTTTYKLMSREDGEERKDDYDDAVKDYKKDLKEISDKYDEYSDYGYGYGYDYGYGYGNDYGDTYGGYNDGKNSGSKSDSSDSSKKSSDKI</sequence>
<keyword evidence="3" id="KW-1133">Transmembrane helix</keyword>
<dbReference type="Proteomes" id="UP000273998">
    <property type="component" value="Unassembled WGS sequence"/>
</dbReference>
<feature type="transmembrane region" description="Helical" evidence="3">
    <location>
        <begin position="90"/>
        <end position="112"/>
    </location>
</feature>
<evidence type="ECO:0000256" key="2">
    <source>
        <dbReference type="SAM" id="MobiDB-lite"/>
    </source>
</evidence>
<comment type="caution">
    <text evidence="4">The sequence shown here is derived from an EMBL/GenBank/DDBJ whole genome shotgun (WGS) entry which is preliminary data.</text>
</comment>
<proteinExistence type="predicted"/>
<feature type="coiled-coil region" evidence="1">
    <location>
        <begin position="280"/>
        <end position="307"/>
    </location>
</feature>
<name>A0AAX1YAE8_STRSL</name>
<dbReference type="EMBL" id="RJNF01000017">
    <property type="protein sequence ID" value="RSI56802.1"/>
    <property type="molecule type" value="Genomic_DNA"/>
</dbReference>
<evidence type="ECO:0000313" key="4">
    <source>
        <dbReference type="EMBL" id="RSI56802.1"/>
    </source>
</evidence>
<feature type="region of interest" description="Disordered" evidence="2">
    <location>
        <begin position="335"/>
        <end position="360"/>
    </location>
</feature>
<evidence type="ECO:0000313" key="5">
    <source>
        <dbReference type="Proteomes" id="UP000273998"/>
    </source>
</evidence>
<keyword evidence="1" id="KW-0175">Coiled coil</keyword>
<protein>
    <submittedName>
        <fullName evidence="4">Uncharacterized protein</fullName>
    </submittedName>
</protein>
<evidence type="ECO:0000256" key="3">
    <source>
        <dbReference type="SAM" id="Phobius"/>
    </source>
</evidence>
<evidence type="ECO:0000256" key="1">
    <source>
        <dbReference type="SAM" id="Coils"/>
    </source>
</evidence>